<feature type="region of interest" description="Disordered" evidence="1">
    <location>
        <begin position="517"/>
        <end position="541"/>
    </location>
</feature>
<feature type="compositionally biased region" description="Polar residues" evidence="1">
    <location>
        <begin position="154"/>
        <end position="164"/>
    </location>
</feature>
<protein>
    <submittedName>
        <fullName evidence="2">Uncharacterized protein</fullName>
    </submittedName>
</protein>
<feature type="compositionally biased region" description="Low complexity" evidence="1">
    <location>
        <begin position="379"/>
        <end position="388"/>
    </location>
</feature>
<evidence type="ECO:0000313" key="3">
    <source>
        <dbReference type="Proteomes" id="UP000008867"/>
    </source>
</evidence>
<feature type="region of interest" description="Disordered" evidence="1">
    <location>
        <begin position="1"/>
        <end position="50"/>
    </location>
</feature>
<feature type="region of interest" description="Disordered" evidence="1">
    <location>
        <begin position="423"/>
        <end position="464"/>
    </location>
</feature>
<feature type="region of interest" description="Disordered" evidence="1">
    <location>
        <begin position="288"/>
        <end position="309"/>
    </location>
</feature>
<feature type="compositionally biased region" description="Low complexity" evidence="1">
    <location>
        <begin position="165"/>
        <end position="188"/>
    </location>
</feature>
<organism evidence="2 3">
    <name type="scientific">Sporisorium reilianum (strain SRZ2)</name>
    <name type="common">Maize head smut fungus</name>
    <dbReference type="NCBI Taxonomy" id="999809"/>
    <lineage>
        <taxon>Eukaryota</taxon>
        <taxon>Fungi</taxon>
        <taxon>Dikarya</taxon>
        <taxon>Basidiomycota</taxon>
        <taxon>Ustilaginomycotina</taxon>
        <taxon>Ustilaginomycetes</taxon>
        <taxon>Ustilaginales</taxon>
        <taxon>Ustilaginaceae</taxon>
        <taxon>Sporisorium</taxon>
    </lineage>
</organism>
<keyword evidence="3" id="KW-1185">Reference proteome</keyword>
<feature type="compositionally biased region" description="Low complexity" evidence="1">
    <location>
        <begin position="111"/>
        <end position="125"/>
    </location>
</feature>
<dbReference type="OrthoDB" id="2554011at2759"/>
<dbReference type="AlphaFoldDB" id="E6ZPB8"/>
<dbReference type="Proteomes" id="UP000008867">
    <property type="component" value="Chromosome 13"/>
</dbReference>
<gene>
    <name evidence="2" type="ORF">sr15531</name>
</gene>
<evidence type="ECO:0000313" key="2">
    <source>
        <dbReference type="EMBL" id="CBQ69075.1"/>
    </source>
</evidence>
<proteinExistence type="predicted"/>
<feature type="compositionally biased region" description="Polar residues" evidence="1">
    <location>
        <begin position="204"/>
        <end position="213"/>
    </location>
</feature>
<reference evidence="2 3" key="1">
    <citation type="journal article" date="2010" name="Science">
        <title>Pathogenicity determinants in smut fungi revealed by genome comparison.</title>
        <authorList>
            <person name="Schirawski J."/>
            <person name="Mannhaupt G."/>
            <person name="Muench K."/>
            <person name="Brefort T."/>
            <person name="Schipper K."/>
            <person name="Doehlemann G."/>
            <person name="Di Stasio M."/>
            <person name="Roessel N."/>
            <person name="Mendoza-Mendoza A."/>
            <person name="Pester D."/>
            <person name="Mueller O."/>
            <person name="Winterberg B."/>
            <person name="Meyer E."/>
            <person name="Ghareeb H."/>
            <person name="Wollenberg T."/>
            <person name="Muensterkoetter M."/>
            <person name="Wong P."/>
            <person name="Walter M."/>
            <person name="Stukenbrock E."/>
            <person name="Gueldener U."/>
            <person name="Kahmann R."/>
        </authorList>
    </citation>
    <scope>NUCLEOTIDE SEQUENCE [LARGE SCALE GENOMIC DNA]</scope>
    <source>
        <strain evidence="3">SRZ2</strain>
    </source>
</reference>
<feature type="region of interest" description="Disordered" evidence="1">
    <location>
        <begin position="375"/>
        <end position="402"/>
    </location>
</feature>
<feature type="region of interest" description="Disordered" evidence="1">
    <location>
        <begin position="105"/>
        <end position="238"/>
    </location>
</feature>
<evidence type="ECO:0000256" key="1">
    <source>
        <dbReference type="SAM" id="MobiDB-lite"/>
    </source>
</evidence>
<feature type="compositionally biased region" description="Low complexity" evidence="1">
    <location>
        <begin position="221"/>
        <end position="231"/>
    </location>
</feature>
<sequence length="702" mass="73833">MPFSPKAHTALFAPSRRRTSLAHGEESEILASGSTLPPHHSGMQPSASTSWISPFGRASFSVDDDSAYVAPGSQPGSRRPSAATIISTLLHGVGVGKEGSAVRLSQDGYTSGSEEALSSSNGSSSRAVVEHKAAQAAHGRRPSAIFKAWKAKRGSQSTQGSAPQPSGTVAPASPSSAATPAFSTGFAPGRRKSSALTRVLQPSALRNNNSTTPRVDEHHSLASSDSAATANDSRRRSLSIVCRGERESDELERASVDPGYASGGKVTAAMAIRDTWLYGEHQWTADGSKGSVSTLATSPTQSNPPLSAMGRKSFSVAATTALGLDEEERHIQKQRMRERRFLGSHASSSDAASVVSLSLTEEIALYTSDVQAVEHSTSRARTTTNSTSVAPARRNTAATLTSSNSAAAAGAFVWNLPDWTSKPRGSNAGVAPRLPELTLASRQREGADEAGESAGMQRVESGSLDPVLSPVPAYSPSLPAAAGVQWAQPQWNAASPFRPDAPAQPATHRASFATSYWDAEDQSPTAPNFPPAAADDESRRRATTYYDASALPIVQEMPSSPTPASHVRSFGHTAFHEMHSVQRRTSYSHPRPPPRYEPASPPAPQLAEYDFDDDEHVPTPRLVGLELGEPSASPLSSNFAPDTPASVVATFGGQGKREDEGEDLHAQFCSVLLLDLGDGTAIPLSPSPGAEPRPDPFALLAY</sequence>
<feature type="compositionally biased region" description="Pro residues" evidence="1">
    <location>
        <begin position="590"/>
        <end position="604"/>
    </location>
</feature>
<accession>E6ZPB8</accession>
<dbReference type="EMBL" id="FQ311434">
    <property type="protein sequence ID" value="CBQ69075.1"/>
    <property type="molecule type" value="Genomic_DNA"/>
</dbReference>
<dbReference type="eggNOG" id="ENOG502TEV1">
    <property type="taxonomic scope" value="Eukaryota"/>
</dbReference>
<feature type="compositionally biased region" description="Polar residues" evidence="1">
    <location>
        <begin position="290"/>
        <end position="305"/>
    </location>
</feature>
<dbReference type="HOGENOM" id="CLU_403320_0_0_1"/>
<dbReference type="VEuPathDB" id="FungiDB:sr15531"/>
<name>E6ZPB8_SPORE</name>
<feature type="region of interest" description="Disordered" evidence="1">
    <location>
        <begin position="580"/>
        <end position="606"/>
    </location>
</feature>